<dbReference type="CDD" id="cd09274">
    <property type="entry name" value="RNase_HI_RT_Ty3"/>
    <property type="match status" value="1"/>
</dbReference>
<dbReference type="Pfam" id="PF00078">
    <property type="entry name" value="RVT_1"/>
    <property type="match status" value="1"/>
</dbReference>
<evidence type="ECO:0000256" key="9">
    <source>
        <dbReference type="SAM" id="MobiDB-lite"/>
    </source>
</evidence>
<evidence type="ECO:0000256" key="4">
    <source>
        <dbReference type="ARBA" id="ARBA00022759"/>
    </source>
</evidence>
<feature type="region of interest" description="Disordered" evidence="9">
    <location>
        <begin position="1263"/>
        <end position="1288"/>
    </location>
</feature>
<dbReference type="Gene3D" id="2.40.70.10">
    <property type="entry name" value="Acid Proteases"/>
    <property type="match status" value="1"/>
</dbReference>
<evidence type="ECO:0000259" key="10">
    <source>
        <dbReference type="PROSITE" id="PS50878"/>
    </source>
</evidence>
<keyword evidence="4" id="KW-0255">Endonuclease</keyword>
<dbReference type="PANTHER" id="PTHR37984">
    <property type="entry name" value="PROTEIN CBG26694"/>
    <property type="match status" value="1"/>
</dbReference>
<keyword evidence="3" id="KW-0540">Nuclease</keyword>
<dbReference type="CDD" id="cd01647">
    <property type="entry name" value="RT_LTR"/>
    <property type="match status" value="1"/>
</dbReference>
<feature type="compositionally biased region" description="Low complexity" evidence="9">
    <location>
        <begin position="38"/>
        <end position="56"/>
    </location>
</feature>
<dbReference type="PANTHER" id="PTHR37984:SF5">
    <property type="entry name" value="PROTEIN NYNRIN-LIKE"/>
    <property type="match status" value="1"/>
</dbReference>
<keyword evidence="4" id="KW-0378">Hydrolase</keyword>
<dbReference type="Gene3D" id="3.10.20.370">
    <property type="match status" value="1"/>
</dbReference>
<protein>
    <recommendedName>
        <fullName evidence="10">Reverse transcriptase domain-containing protein</fullName>
    </recommendedName>
</protein>
<dbReference type="Pfam" id="PF03732">
    <property type="entry name" value="Retrotrans_gag"/>
    <property type="match status" value="1"/>
</dbReference>
<evidence type="ECO:0000256" key="3">
    <source>
        <dbReference type="ARBA" id="ARBA00022722"/>
    </source>
</evidence>
<feature type="non-terminal residue" evidence="11">
    <location>
        <position position="1308"/>
    </location>
</feature>
<feature type="domain" description="Reverse transcriptase" evidence="10">
    <location>
        <begin position="624"/>
        <end position="803"/>
    </location>
</feature>
<evidence type="ECO:0000256" key="7">
    <source>
        <dbReference type="ARBA" id="ARBA00022908"/>
    </source>
</evidence>
<dbReference type="InterPro" id="IPR050951">
    <property type="entry name" value="Retrovirus_Pol_polyprotein"/>
</dbReference>
<dbReference type="InterPro" id="IPR056924">
    <property type="entry name" value="SH3_Tf2-1"/>
</dbReference>
<feature type="compositionally biased region" description="Basic and acidic residues" evidence="9">
    <location>
        <begin position="309"/>
        <end position="330"/>
    </location>
</feature>
<evidence type="ECO:0000256" key="1">
    <source>
        <dbReference type="ARBA" id="ARBA00022679"/>
    </source>
</evidence>
<keyword evidence="6" id="KW-0694">RNA-binding</keyword>
<dbReference type="GO" id="GO:0004190">
    <property type="term" value="F:aspartic-type endopeptidase activity"/>
    <property type="evidence" value="ECO:0007669"/>
    <property type="project" value="InterPro"/>
</dbReference>
<dbReference type="Gene3D" id="3.10.10.10">
    <property type="entry name" value="HIV Type 1 Reverse Transcriptase, subunit A, domain 1"/>
    <property type="match status" value="1"/>
</dbReference>
<dbReference type="InterPro" id="IPR041577">
    <property type="entry name" value="RT_RNaseH_2"/>
</dbReference>
<evidence type="ECO:0000256" key="2">
    <source>
        <dbReference type="ARBA" id="ARBA00022695"/>
    </source>
</evidence>
<proteinExistence type="predicted"/>
<sequence length="1308" mass="146112">MEGTVDDIRLHVSKLSKLCERTAVEHPIDMSGVLAPNPTSAAAARPSAAGTTAARPNGHCDDLSHRDDGFGVFTTQNHRPVTGAFTDPPLHSHMSRFDASGSGSRGYGSRDSSFSCGKLPKLHFPHFDGSQPKLWITRCEDYFDLYGVDSHMWVKVASMHFSDAATHWLQSVEQRARICSWSEFRRMIMDRFGRDQHELLLRQLFNIKQTGTVSEYIDNFSAIMDQLIAYEHPQDPLYFITRFIHGLNDDIKPAVILQRPSTWDTACVLAQLQEEVAATQRRPPFRRPEPYQAPRPSSVVPLPLPLPPKQEKWAPEAARKPPDVSRGHTAEDRWSTLRAYRRARGLCVKCAEKWSKDHRCADAVHLHAVQELLELFQLDDDTAAVTSEQEMPGDQLFLTLTLASVTDGPSPRSMCFRGSIQGHSVRILLDSGSSHSFLSTSVACKLVGAVSLSPPLTVQVANGSTLSCDSHFPSAVWKIQDAEFSSDLKILSLPPSYDMIVGMDWLLSVSPMRVHWGQKWLSIPCNDSSVFLQGEGCALPVGTLVQLYSVEPILADTPSALPDEIQHLLSEFQSLFQVPTALPPSRSCDHSIPLIEGATPVVVRQYRYAPTLKNEIEQQLKEMLNNGIIQPSKSPFSSPVLLVKKKDSSWRFCVDYRHLNAITIKGKYPVPVIDELLDELSGASWFSKLDLRAGFHQIRLSPGEEPKTAFQTHCGQFEFRVMPFGLTGAPGTFNSAMNTTLAPCLRRFVLVFFDDILIYSPTYDSHLSHLRQVFELLHRDQWNVKRSKCSFGLREINYLGHVISAQGVTTDPDKVSAIASWPPPASAKELRNFLGLAGYYRKFVPHFGIISRPLTALLKKHVIFVWTLEQEHSFQALKHALCHAPVLALPNFAFPFALETDACATGVGAVLLQQGHPLAYLSKALGPKSQGLSTYEKEYLAILLAVEHLVQLTDQRLHTSWQQKVFTKLLGLQYKVVYKKGSDNRVADALSRKTLHDSQCAAISVSSPQWFQEVLSSYENDDLATALLTKLSVDPAAVPHFTLDASLLRYKKRLWIGHDPSLRLKLMSACHDSALGGALRVSSHIYSYEDWCRDHAVMQTLIKQHLARSRLRMKKQEDKNHSERQFRVGDLVFLKLQPYVQASLAPRSNQKLAYKFFGPFRVLARIGQVAYKLDLPSSSSIHPVFHVSQLKAAPPRHPCRTLMAPAFLNGCCNVVYSLVAYDLVIKCWCNGVLGLLPWQPGKTKSTSSRCFLLRRLGVKHRHNGGGGGECEQLNGTESRPASTQEYTSKEAQSKSLWCVLGHVIRPGQ</sequence>
<organism evidence="11 12">
    <name type="scientific">Paspalum notatum var. saurae</name>
    <dbReference type="NCBI Taxonomy" id="547442"/>
    <lineage>
        <taxon>Eukaryota</taxon>
        <taxon>Viridiplantae</taxon>
        <taxon>Streptophyta</taxon>
        <taxon>Embryophyta</taxon>
        <taxon>Tracheophyta</taxon>
        <taxon>Spermatophyta</taxon>
        <taxon>Magnoliopsida</taxon>
        <taxon>Liliopsida</taxon>
        <taxon>Poales</taxon>
        <taxon>Poaceae</taxon>
        <taxon>PACMAD clade</taxon>
        <taxon>Panicoideae</taxon>
        <taxon>Andropogonodae</taxon>
        <taxon>Paspaleae</taxon>
        <taxon>Paspalinae</taxon>
        <taxon>Paspalum</taxon>
    </lineage>
</organism>
<dbReference type="InterPro" id="IPR001969">
    <property type="entry name" value="Aspartic_peptidase_AS"/>
</dbReference>
<keyword evidence="1" id="KW-0808">Transferase</keyword>
<dbReference type="SUPFAM" id="SSF56672">
    <property type="entry name" value="DNA/RNA polymerases"/>
    <property type="match status" value="1"/>
</dbReference>
<evidence type="ECO:0000256" key="5">
    <source>
        <dbReference type="ARBA" id="ARBA00022842"/>
    </source>
</evidence>
<evidence type="ECO:0000313" key="12">
    <source>
        <dbReference type="Proteomes" id="UP001341281"/>
    </source>
</evidence>
<dbReference type="Pfam" id="PF17919">
    <property type="entry name" value="RT_RNaseH_2"/>
    <property type="match status" value="1"/>
</dbReference>
<dbReference type="InterPro" id="IPR005162">
    <property type="entry name" value="Retrotrans_gag_dom"/>
</dbReference>
<dbReference type="GO" id="GO:0003723">
    <property type="term" value="F:RNA binding"/>
    <property type="evidence" value="ECO:0007669"/>
    <property type="project" value="UniProtKB-KW"/>
</dbReference>
<keyword evidence="5" id="KW-0460">Magnesium</keyword>
<feature type="region of interest" description="Disordered" evidence="9">
    <location>
        <begin position="38"/>
        <end position="61"/>
    </location>
</feature>
<evidence type="ECO:0000256" key="8">
    <source>
        <dbReference type="ARBA" id="ARBA00023268"/>
    </source>
</evidence>
<dbReference type="CDD" id="cd00303">
    <property type="entry name" value="retropepsin_like"/>
    <property type="match status" value="1"/>
</dbReference>
<dbReference type="GO" id="GO:0006508">
    <property type="term" value="P:proteolysis"/>
    <property type="evidence" value="ECO:0007669"/>
    <property type="project" value="InterPro"/>
</dbReference>
<dbReference type="InterPro" id="IPR043502">
    <property type="entry name" value="DNA/RNA_pol_sf"/>
</dbReference>
<evidence type="ECO:0000313" key="11">
    <source>
        <dbReference type="EMBL" id="WVZ82001.1"/>
    </source>
</evidence>
<dbReference type="SUPFAM" id="SSF50630">
    <property type="entry name" value="Acid proteases"/>
    <property type="match status" value="1"/>
</dbReference>
<keyword evidence="8" id="KW-0511">Multifunctional enzyme</keyword>
<dbReference type="Proteomes" id="UP001341281">
    <property type="component" value="Chromosome 06"/>
</dbReference>
<dbReference type="Pfam" id="PF24626">
    <property type="entry name" value="SH3_Tf2-1"/>
    <property type="match status" value="1"/>
</dbReference>
<dbReference type="GO" id="GO:0016779">
    <property type="term" value="F:nucleotidyltransferase activity"/>
    <property type="evidence" value="ECO:0007669"/>
    <property type="project" value="UniProtKB-KW"/>
</dbReference>
<dbReference type="Gene3D" id="3.30.70.270">
    <property type="match status" value="2"/>
</dbReference>
<dbReference type="InterPro" id="IPR000477">
    <property type="entry name" value="RT_dom"/>
</dbReference>
<feature type="compositionally biased region" description="Polar residues" evidence="9">
    <location>
        <begin position="1273"/>
        <end position="1286"/>
    </location>
</feature>
<dbReference type="InterPro" id="IPR043128">
    <property type="entry name" value="Rev_trsase/Diguanyl_cyclase"/>
</dbReference>
<keyword evidence="12" id="KW-1185">Reference proteome</keyword>
<dbReference type="GO" id="GO:0015074">
    <property type="term" value="P:DNA integration"/>
    <property type="evidence" value="ECO:0007669"/>
    <property type="project" value="UniProtKB-KW"/>
</dbReference>
<dbReference type="PROSITE" id="PS00141">
    <property type="entry name" value="ASP_PROTEASE"/>
    <property type="match status" value="1"/>
</dbReference>
<feature type="region of interest" description="Disordered" evidence="9">
    <location>
        <begin position="279"/>
        <end position="330"/>
    </location>
</feature>
<dbReference type="GO" id="GO:0004519">
    <property type="term" value="F:endonuclease activity"/>
    <property type="evidence" value="ECO:0007669"/>
    <property type="project" value="UniProtKB-KW"/>
</dbReference>
<name>A0AAQ3X271_PASNO</name>
<keyword evidence="7" id="KW-0229">DNA integration</keyword>
<gene>
    <name evidence="11" type="ORF">U9M48_029318</name>
</gene>
<dbReference type="FunFam" id="3.30.70.270:FF:000020">
    <property type="entry name" value="Transposon Tf2-6 polyprotein-like Protein"/>
    <property type="match status" value="1"/>
</dbReference>
<dbReference type="PROSITE" id="PS50878">
    <property type="entry name" value="RT_POL"/>
    <property type="match status" value="1"/>
</dbReference>
<dbReference type="Pfam" id="PF08284">
    <property type="entry name" value="RVP_2"/>
    <property type="match status" value="1"/>
</dbReference>
<dbReference type="EMBL" id="CP144750">
    <property type="protein sequence ID" value="WVZ82001.1"/>
    <property type="molecule type" value="Genomic_DNA"/>
</dbReference>
<reference evidence="11 12" key="1">
    <citation type="submission" date="2024-02" db="EMBL/GenBank/DDBJ databases">
        <title>High-quality chromosome-scale genome assembly of Pensacola bahiagrass (Paspalum notatum Flugge var. saurae).</title>
        <authorList>
            <person name="Vega J.M."/>
            <person name="Podio M."/>
            <person name="Orjuela J."/>
            <person name="Siena L.A."/>
            <person name="Pessino S.C."/>
            <person name="Combes M.C."/>
            <person name="Mariac C."/>
            <person name="Albertini E."/>
            <person name="Pupilli F."/>
            <person name="Ortiz J.P.A."/>
            <person name="Leblanc O."/>
        </authorList>
    </citation>
    <scope>NUCLEOTIDE SEQUENCE [LARGE SCALE GENOMIC DNA]</scope>
    <source>
        <strain evidence="11">R1</strain>
        <tissue evidence="11">Leaf</tissue>
    </source>
</reference>
<dbReference type="InterPro" id="IPR021109">
    <property type="entry name" value="Peptidase_aspartic_dom_sf"/>
</dbReference>
<keyword evidence="2" id="KW-0548">Nucleotidyltransferase</keyword>
<accession>A0AAQ3X271</accession>
<evidence type="ECO:0000256" key="6">
    <source>
        <dbReference type="ARBA" id="ARBA00022884"/>
    </source>
</evidence>